<dbReference type="GO" id="GO:0051782">
    <property type="term" value="P:negative regulation of cell division"/>
    <property type="evidence" value="ECO:0007669"/>
    <property type="project" value="TreeGrafter"/>
</dbReference>
<dbReference type="AlphaFoldDB" id="A0A9X1MQX4"/>
<dbReference type="GO" id="GO:0009898">
    <property type="term" value="C:cytoplasmic side of plasma membrane"/>
    <property type="evidence" value="ECO:0007669"/>
    <property type="project" value="TreeGrafter"/>
</dbReference>
<dbReference type="PANTHER" id="PTHR43384:SF6">
    <property type="entry name" value="SEPTUM SITE-DETERMINING PROTEIN MIND HOMOLOG, CHLOROPLASTIC"/>
    <property type="match status" value="1"/>
</dbReference>
<reference evidence="4" key="1">
    <citation type="submission" date="2021-11" db="EMBL/GenBank/DDBJ databases">
        <title>Genome sequence.</title>
        <authorList>
            <person name="Sun Q."/>
        </authorList>
    </citation>
    <scope>NUCLEOTIDE SEQUENCE</scope>
    <source>
        <strain evidence="4">JC732</strain>
    </source>
</reference>
<dbReference type="InterPro" id="IPR050625">
    <property type="entry name" value="ParA/MinD_ATPase"/>
</dbReference>
<gene>
    <name evidence="4" type="ORF">LOC68_20205</name>
</gene>
<evidence type="ECO:0000313" key="5">
    <source>
        <dbReference type="Proteomes" id="UP001139103"/>
    </source>
</evidence>
<dbReference type="Proteomes" id="UP001139103">
    <property type="component" value="Unassembled WGS sequence"/>
</dbReference>
<accession>A0A9X1MQX4</accession>
<keyword evidence="5" id="KW-1185">Reference proteome</keyword>
<dbReference type="PANTHER" id="PTHR43384">
    <property type="entry name" value="SEPTUM SITE-DETERMINING PROTEIN MIND HOMOLOG, CHLOROPLASTIC-RELATED"/>
    <property type="match status" value="1"/>
</dbReference>
<dbReference type="Gene3D" id="3.40.50.300">
    <property type="entry name" value="P-loop containing nucleotide triphosphate hydrolases"/>
    <property type="match status" value="1"/>
</dbReference>
<proteinExistence type="predicted"/>
<name>A0A9X1MQX4_9BACT</name>
<dbReference type="GO" id="GO:0005829">
    <property type="term" value="C:cytosol"/>
    <property type="evidence" value="ECO:0007669"/>
    <property type="project" value="TreeGrafter"/>
</dbReference>
<dbReference type="Pfam" id="PF01656">
    <property type="entry name" value="CbiA"/>
    <property type="match status" value="1"/>
</dbReference>
<evidence type="ECO:0000313" key="4">
    <source>
        <dbReference type="EMBL" id="MCC9630725.1"/>
    </source>
</evidence>
<dbReference type="SUPFAM" id="SSF52540">
    <property type="entry name" value="P-loop containing nucleoside triphosphate hydrolases"/>
    <property type="match status" value="1"/>
</dbReference>
<keyword evidence="1" id="KW-0547">Nucleotide-binding</keyword>
<dbReference type="RefSeq" id="WP_230222099.1">
    <property type="nucleotide sequence ID" value="NZ_JAJKFT010000010.1"/>
</dbReference>
<sequence length="285" mass="30055">MDRHFPDQASLLRMLARQNSNFAGSPNVPLAVLYGAERNVGVTTLALNLGAAIAESGRRVVVVDLDFESDGLAQLCGRGAVATIGDLANSRADLHESFLPGIHGALLLPTAAETGSLHAINPGALERLTNQLQRLGRHADVVLIDAGSRPTPLAELLWRRADHFILTASSARSSLTAGYAAIRHMLASAPRAAFGLLLNRVSAAQPEEPIIEGFDRVCQRHAGAAAIGIGAIRYALEVGAAQASCDAFCVRYPQSAVSVDLAHTAKRFTSLVLDAATEQTTRRAA</sequence>
<dbReference type="GO" id="GO:0005524">
    <property type="term" value="F:ATP binding"/>
    <property type="evidence" value="ECO:0007669"/>
    <property type="project" value="UniProtKB-KW"/>
</dbReference>
<protein>
    <recommendedName>
        <fullName evidence="3">CobQ/CobB/MinD/ParA nucleotide binding domain-containing protein</fullName>
    </recommendedName>
</protein>
<dbReference type="GO" id="GO:0016887">
    <property type="term" value="F:ATP hydrolysis activity"/>
    <property type="evidence" value="ECO:0007669"/>
    <property type="project" value="TreeGrafter"/>
</dbReference>
<evidence type="ECO:0000256" key="2">
    <source>
        <dbReference type="ARBA" id="ARBA00022840"/>
    </source>
</evidence>
<evidence type="ECO:0000259" key="3">
    <source>
        <dbReference type="Pfam" id="PF01656"/>
    </source>
</evidence>
<evidence type="ECO:0000256" key="1">
    <source>
        <dbReference type="ARBA" id="ARBA00022741"/>
    </source>
</evidence>
<feature type="domain" description="CobQ/CobB/MinD/ParA nucleotide binding" evidence="3">
    <location>
        <begin position="40"/>
        <end position="242"/>
    </location>
</feature>
<dbReference type="InterPro" id="IPR027417">
    <property type="entry name" value="P-loop_NTPase"/>
</dbReference>
<dbReference type="InterPro" id="IPR002586">
    <property type="entry name" value="CobQ/CobB/MinD/ParA_Nub-bd_dom"/>
</dbReference>
<keyword evidence="2" id="KW-0067">ATP-binding</keyword>
<dbReference type="EMBL" id="JAJKFT010000010">
    <property type="protein sequence ID" value="MCC9630725.1"/>
    <property type="molecule type" value="Genomic_DNA"/>
</dbReference>
<comment type="caution">
    <text evidence="4">The sequence shown here is derived from an EMBL/GenBank/DDBJ whole genome shotgun (WGS) entry which is preliminary data.</text>
</comment>
<organism evidence="4 5">
    <name type="scientific">Blastopirellula sediminis</name>
    <dbReference type="NCBI Taxonomy" id="2894196"/>
    <lineage>
        <taxon>Bacteria</taxon>
        <taxon>Pseudomonadati</taxon>
        <taxon>Planctomycetota</taxon>
        <taxon>Planctomycetia</taxon>
        <taxon>Pirellulales</taxon>
        <taxon>Pirellulaceae</taxon>
        <taxon>Blastopirellula</taxon>
    </lineage>
</organism>